<organism evidence="1 2">
    <name type="scientific">Flavobacterium pallidum</name>
    <dbReference type="NCBI Taxonomy" id="2172098"/>
    <lineage>
        <taxon>Bacteria</taxon>
        <taxon>Pseudomonadati</taxon>
        <taxon>Bacteroidota</taxon>
        <taxon>Flavobacteriia</taxon>
        <taxon>Flavobacteriales</taxon>
        <taxon>Flavobacteriaceae</taxon>
        <taxon>Flavobacterium</taxon>
    </lineage>
</organism>
<dbReference type="Proteomes" id="UP000244937">
    <property type="component" value="Chromosome"/>
</dbReference>
<reference evidence="1 2" key="1">
    <citation type="submission" date="2018-05" db="EMBL/GenBank/DDBJ databases">
        <title>Genome sequencing of Flavobacterium sp. HYN0049.</title>
        <authorList>
            <person name="Yi H."/>
            <person name="Baek C."/>
        </authorList>
    </citation>
    <scope>NUCLEOTIDE SEQUENCE [LARGE SCALE GENOMIC DNA]</scope>
    <source>
        <strain evidence="1 2">HYN0049</strain>
    </source>
</reference>
<protein>
    <submittedName>
        <fullName evidence="1">Uncharacterized protein</fullName>
    </submittedName>
</protein>
<accession>A0A2S1SKA8</accession>
<keyword evidence="2" id="KW-1185">Reference proteome</keyword>
<dbReference type="RefSeq" id="WP_108904625.1">
    <property type="nucleotide sequence ID" value="NZ_CP029187.1"/>
</dbReference>
<proteinExistence type="predicted"/>
<dbReference type="OrthoDB" id="7031814at2"/>
<evidence type="ECO:0000313" key="1">
    <source>
        <dbReference type="EMBL" id="AWI26848.1"/>
    </source>
</evidence>
<dbReference type="AlphaFoldDB" id="A0A2S1SKA8"/>
<name>A0A2S1SKA8_9FLAO</name>
<evidence type="ECO:0000313" key="2">
    <source>
        <dbReference type="Proteomes" id="UP000244937"/>
    </source>
</evidence>
<dbReference type="KEGG" id="fpal:HYN49_13585"/>
<gene>
    <name evidence="1" type="ORF">HYN49_13585</name>
</gene>
<sequence>MEEYSVADAMRKYESDEIQNCLRIIDENVGYKLLPEDKQIFDLFHEFVTNPQPKFITDWRSDEKKERWYHKFINRFLDDTQNALICVQYHHDKLLQIEKTILEQVEQHNYRKVLDPNTVLGISNTLVWDFEYQAFVLAYRRTLDYFTRGVCCYFTNDFHSFRKIGDFLQKQNRPVFTKPLIDIFEKNIANFDFVMSEGERKSIRDRITHYEYTKVGVINLTSDGLILIGGAEDLGLEGNNLKLSEVIEQRTHHIKSFLRDFITAYINAIKNEEIQSKN</sequence>
<dbReference type="EMBL" id="CP029187">
    <property type="protein sequence ID" value="AWI26848.1"/>
    <property type="molecule type" value="Genomic_DNA"/>
</dbReference>